<dbReference type="SMART" id="SM00409">
    <property type="entry name" value="IG"/>
    <property type="match status" value="1"/>
</dbReference>
<dbReference type="Gene3D" id="2.60.40.10">
    <property type="entry name" value="Immunoglobulins"/>
    <property type="match status" value="1"/>
</dbReference>
<reference evidence="3" key="4">
    <citation type="submission" date="2025-08" db="UniProtKB">
        <authorList>
            <consortium name="Ensembl"/>
        </authorList>
    </citation>
    <scope>IDENTIFICATION</scope>
</reference>
<keyword evidence="1" id="KW-0393">Immunoglobulin domain</keyword>
<dbReference type="PANTHER" id="PTHR14334:SF3">
    <property type="entry name" value="TRANSMEMBRANE AND IMMUNOGLOBULIN DOMAIN CONTAINING 2"/>
    <property type="match status" value="1"/>
</dbReference>
<name>A0A4W3GES5_CALMI</name>
<dbReference type="InterPro" id="IPR003599">
    <property type="entry name" value="Ig_sub"/>
</dbReference>
<dbReference type="GeneTree" id="ENSGT01030000236356"/>
<dbReference type="PANTHER" id="PTHR14334">
    <property type="entry name" value="B-CELL ANTIGEN RECEPTOR COMPLEX-ASSOCIATED PROTEIN"/>
    <property type="match status" value="1"/>
</dbReference>
<dbReference type="Pfam" id="PF07686">
    <property type="entry name" value="V-set"/>
    <property type="match status" value="1"/>
</dbReference>
<dbReference type="PROSITE" id="PS50835">
    <property type="entry name" value="IG_LIKE"/>
    <property type="match status" value="1"/>
</dbReference>
<reference evidence="4" key="2">
    <citation type="journal article" date="2007" name="PLoS Biol.">
        <title>Survey sequencing and comparative analysis of the elephant shark (Callorhinchus milii) genome.</title>
        <authorList>
            <person name="Venkatesh B."/>
            <person name="Kirkness E.F."/>
            <person name="Loh Y.H."/>
            <person name="Halpern A.L."/>
            <person name="Lee A.P."/>
            <person name="Johnson J."/>
            <person name="Dandona N."/>
            <person name="Viswanathan L.D."/>
            <person name="Tay A."/>
            <person name="Venter J.C."/>
            <person name="Strausberg R.L."/>
            <person name="Brenner S."/>
        </authorList>
    </citation>
    <scope>NUCLEOTIDE SEQUENCE [LARGE SCALE GENOMIC DNA]</scope>
</reference>
<reference evidence="4" key="3">
    <citation type="journal article" date="2014" name="Nature">
        <title>Elephant shark genome provides unique insights into gnathostome evolution.</title>
        <authorList>
            <consortium name="International Elephant Shark Genome Sequencing Consortium"/>
            <person name="Venkatesh B."/>
            <person name="Lee A.P."/>
            <person name="Ravi V."/>
            <person name="Maurya A.K."/>
            <person name="Lian M.M."/>
            <person name="Swann J.B."/>
            <person name="Ohta Y."/>
            <person name="Flajnik M.F."/>
            <person name="Sutoh Y."/>
            <person name="Kasahara M."/>
            <person name="Hoon S."/>
            <person name="Gangu V."/>
            <person name="Roy S.W."/>
            <person name="Irimia M."/>
            <person name="Korzh V."/>
            <person name="Kondrychyn I."/>
            <person name="Lim Z.W."/>
            <person name="Tay B.H."/>
            <person name="Tohari S."/>
            <person name="Kong K.W."/>
            <person name="Ho S."/>
            <person name="Lorente-Galdos B."/>
            <person name="Quilez J."/>
            <person name="Marques-Bonet T."/>
            <person name="Raney B.J."/>
            <person name="Ingham P.W."/>
            <person name="Tay A."/>
            <person name="Hillier L.W."/>
            <person name="Minx P."/>
            <person name="Boehm T."/>
            <person name="Wilson R.K."/>
            <person name="Brenner S."/>
            <person name="Warren W.C."/>
        </authorList>
    </citation>
    <scope>NUCLEOTIDE SEQUENCE [LARGE SCALE GENOMIC DNA]</scope>
</reference>
<sequence length="145" mass="16310">MLTVLFIQRKKSPSPKTCVKSIKGNLSIGHCDYIMKDITCSSQQRIKFNVSCKINKFESIRVEWTKESQLVLTGTSSNLSLKSTDRFSQVIRETEAILTIKNIHLNDTGLYLCNVIVELPILLKVNGNGTKLTVQGISEEDWTTC</sequence>
<dbReference type="InParanoid" id="A0A4W3GES5"/>
<dbReference type="GO" id="GO:0030183">
    <property type="term" value="P:B cell differentiation"/>
    <property type="evidence" value="ECO:0007669"/>
    <property type="project" value="TreeGrafter"/>
</dbReference>
<dbReference type="Proteomes" id="UP000314986">
    <property type="component" value="Unassembled WGS sequence"/>
</dbReference>
<evidence type="ECO:0000256" key="1">
    <source>
        <dbReference type="ARBA" id="ARBA00023319"/>
    </source>
</evidence>
<evidence type="ECO:0000259" key="2">
    <source>
        <dbReference type="PROSITE" id="PS50835"/>
    </source>
</evidence>
<dbReference type="InterPro" id="IPR036179">
    <property type="entry name" value="Ig-like_dom_sf"/>
</dbReference>
<dbReference type="AlphaFoldDB" id="A0A4W3GES5"/>
<dbReference type="GO" id="GO:0050853">
    <property type="term" value="P:B cell receptor signaling pathway"/>
    <property type="evidence" value="ECO:0007669"/>
    <property type="project" value="TreeGrafter"/>
</dbReference>
<dbReference type="GO" id="GO:0019815">
    <property type="term" value="C:B cell receptor complex"/>
    <property type="evidence" value="ECO:0007669"/>
    <property type="project" value="TreeGrafter"/>
</dbReference>
<dbReference type="GO" id="GO:0009897">
    <property type="term" value="C:external side of plasma membrane"/>
    <property type="evidence" value="ECO:0007669"/>
    <property type="project" value="TreeGrafter"/>
</dbReference>
<accession>A0A4W3GES5</accession>
<dbReference type="InterPro" id="IPR007110">
    <property type="entry name" value="Ig-like_dom"/>
</dbReference>
<dbReference type="InterPro" id="IPR013106">
    <property type="entry name" value="Ig_V-set"/>
</dbReference>
<proteinExistence type="predicted"/>
<evidence type="ECO:0000313" key="3">
    <source>
        <dbReference type="Ensembl" id="ENSCMIP00000001125.1"/>
    </source>
</evidence>
<feature type="domain" description="Ig-like" evidence="2">
    <location>
        <begin position="15"/>
        <end position="115"/>
    </location>
</feature>
<dbReference type="InterPro" id="IPR013783">
    <property type="entry name" value="Ig-like_fold"/>
</dbReference>
<dbReference type="SUPFAM" id="SSF48726">
    <property type="entry name" value="Immunoglobulin"/>
    <property type="match status" value="1"/>
</dbReference>
<protein>
    <recommendedName>
        <fullName evidence="2">Ig-like domain-containing protein</fullName>
    </recommendedName>
</protein>
<keyword evidence="4" id="KW-1185">Reference proteome</keyword>
<reference evidence="4" key="1">
    <citation type="journal article" date="2006" name="Science">
        <title>Ancient noncoding elements conserved in the human genome.</title>
        <authorList>
            <person name="Venkatesh B."/>
            <person name="Kirkness E.F."/>
            <person name="Loh Y.H."/>
            <person name="Halpern A.L."/>
            <person name="Lee A.P."/>
            <person name="Johnson J."/>
            <person name="Dandona N."/>
            <person name="Viswanathan L.D."/>
            <person name="Tay A."/>
            <person name="Venter J.C."/>
            <person name="Strausberg R.L."/>
            <person name="Brenner S."/>
        </authorList>
    </citation>
    <scope>NUCLEOTIDE SEQUENCE [LARGE SCALE GENOMIC DNA]</scope>
</reference>
<dbReference type="Ensembl" id="ENSCMIT00000001183.1">
    <property type="protein sequence ID" value="ENSCMIP00000001125.1"/>
    <property type="gene ID" value="ENSCMIG00000000754.1"/>
</dbReference>
<evidence type="ECO:0000313" key="4">
    <source>
        <dbReference type="Proteomes" id="UP000314986"/>
    </source>
</evidence>
<organism evidence="3 4">
    <name type="scientific">Callorhinchus milii</name>
    <name type="common">Ghost shark</name>
    <dbReference type="NCBI Taxonomy" id="7868"/>
    <lineage>
        <taxon>Eukaryota</taxon>
        <taxon>Metazoa</taxon>
        <taxon>Chordata</taxon>
        <taxon>Craniata</taxon>
        <taxon>Vertebrata</taxon>
        <taxon>Chondrichthyes</taxon>
        <taxon>Holocephali</taxon>
        <taxon>Chimaeriformes</taxon>
        <taxon>Callorhinchidae</taxon>
        <taxon>Callorhinchus</taxon>
    </lineage>
</organism>
<reference evidence="3" key="5">
    <citation type="submission" date="2025-09" db="UniProtKB">
        <authorList>
            <consortium name="Ensembl"/>
        </authorList>
    </citation>
    <scope>IDENTIFICATION</scope>
</reference>